<evidence type="ECO:0000313" key="2">
    <source>
        <dbReference type="Proteomes" id="UP000287470"/>
    </source>
</evidence>
<sequence>MTFVLDEWLGEWTSFETLIDSDDPYLNRAWEESDTALRGGKSPFRYILPFFGGSARRFWGWACRTAGHEHRARIGGWRITPLPAAGDAAHASNLSVSCETSHETCEQAVGRSGCESADVTQGFTLAWLGADGELIGRHDYRLDHMIDKGLEGKPCYMFHAIDAPEKQRDPFAVLIAMDPMPSRTELADGGLLSHLHFQYASAESKLLKGEGRSARLRRRMWYPTMCAAEGDLLARCNIVRALHQLPVWTELPR</sequence>
<accession>A0A430FWG8</accession>
<comment type="caution">
    <text evidence="1">The sequence shown here is derived from an EMBL/GenBank/DDBJ whole genome shotgun (WGS) entry which is preliminary data.</text>
</comment>
<dbReference type="Proteomes" id="UP000287470">
    <property type="component" value="Unassembled WGS sequence"/>
</dbReference>
<keyword evidence="1" id="KW-0067">ATP-binding</keyword>
<keyword evidence="2" id="KW-1185">Reference proteome</keyword>
<dbReference type="RefSeq" id="WP_125967597.1">
    <property type="nucleotide sequence ID" value="NZ_QXGK01000002.1"/>
</dbReference>
<dbReference type="AlphaFoldDB" id="A0A430FWG8"/>
<keyword evidence="1" id="KW-0547">Nucleotide-binding</keyword>
<protein>
    <submittedName>
        <fullName evidence="1">ABC transporter ATP-binding protein</fullName>
    </submittedName>
</protein>
<evidence type="ECO:0000313" key="1">
    <source>
        <dbReference type="EMBL" id="RSX58447.1"/>
    </source>
</evidence>
<reference evidence="1 2" key="1">
    <citation type="submission" date="2018-09" db="EMBL/GenBank/DDBJ databases">
        <title>Characterization of the phylogenetic diversity of five novel species belonging to the genus Bifidobacterium.</title>
        <authorList>
            <person name="Lugli G.A."/>
            <person name="Duranti S."/>
            <person name="Milani C."/>
        </authorList>
    </citation>
    <scope>NUCLEOTIDE SEQUENCE [LARGE SCALE GENOMIC DNA]</scope>
    <source>
        <strain evidence="1 2">2033B</strain>
    </source>
</reference>
<dbReference type="EMBL" id="QXGK01000002">
    <property type="protein sequence ID" value="RSX58447.1"/>
    <property type="molecule type" value="Genomic_DNA"/>
</dbReference>
<name>A0A430FWG8_9BIFI</name>
<proteinExistence type="predicted"/>
<dbReference type="OrthoDB" id="1859875at2"/>
<organism evidence="1 2">
    <name type="scientific">Bifidobacterium samirii</name>
    <dbReference type="NCBI Taxonomy" id="2306974"/>
    <lineage>
        <taxon>Bacteria</taxon>
        <taxon>Bacillati</taxon>
        <taxon>Actinomycetota</taxon>
        <taxon>Actinomycetes</taxon>
        <taxon>Bifidobacteriales</taxon>
        <taxon>Bifidobacteriaceae</taxon>
        <taxon>Bifidobacterium</taxon>
    </lineage>
</organism>
<gene>
    <name evidence="1" type="ORF">D2E24_0326</name>
</gene>
<dbReference type="GO" id="GO:0005524">
    <property type="term" value="F:ATP binding"/>
    <property type="evidence" value="ECO:0007669"/>
    <property type="project" value="UniProtKB-KW"/>
</dbReference>